<dbReference type="GO" id="GO:0009231">
    <property type="term" value="P:riboflavin biosynthetic process"/>
    <property type="evidence" value="ECO:0007669"/>
    <property type="project" value="InterPro"/>
</dbReference>
<evidence type="ECO:0000256" key="5">
    <source>
        <dbReference type="ARBA" id="ARBA00017394"/>
    </source>
</evidence>
<keyword evidence="14" id="KW-1185">Reference proteome</keyword>
<evidence type="ECO:0000256" key="10">
    <source>
        <dbReference type="ARBA" id="ARBA00022840"/>
    </source>
</evidence>
<comment type="pathway">
    <text evidence="2">Cofactor biosynthesis; FMN biosynthesis; FMN from riboflavin (ATP route): step 1/1.</text>
</comment>
<keyword evidence="7" id="KW-0288">FMN</keyword>
<dbReference type="GO" id="GO:0005524">
    <property type="term" value="F:ATP binding"/>
    <property type="evidence" value="ECO:0007669"/>
    <property type="project" value="UniProtKB-KW"/>
</dbReference>
<evidence type="ECO:0000256" key="4">
    <source>
        <dbReference type="ARBA" id="ARBA00012105"/>
    </source>
</evidence>
<feature type="domain" description="Riboflavin kinase" evidence="12">
    <location>
        <begin position="16"/>
        <end position="180"/>
    </location>
</feature>
<dbReference type="InterPro" id="IPR023465">
    <property type="entry name" value="Riboflavin_kinase_dom_sf"/>
</dbReference>
<dbReference type="SMART" id="SM00904">
    <property type="entry name" value="Flavokinase"/>
    <property type="match status" value="1"/>
</dbReference>
<dbReference type="PANTHER" id="PTHR22749:SF6">
    <property type="entry name" value="RIBOFLAVIN KINASE"/>
    <property type="match status" value="1"/>
</dbReference>
<evidence type="ECO:0000313" key="14">
    <source>
        <dbReference type="Proteomes" id="UP000053447"/>
    </source>
</evidence>
<proteinExistence type="inferred from homology"/>
<dbReference type="EC" id="2.7.1.26" evidence="4"/>
<comment type="caution">
    <text evidence="13">The sequence shown here is derived from an EMBL/GenBank/DDBJ whole genome shotgun (WGS) entry which is preliminary data.</text>
</comment>
<dbReference type="SUPFAM" id="SSF82114">
    <property type="entry name" value="Riboflavin kinase-like"/>
    <property type="match status" value="1"/>
</dbReference>
<dbReference type="UniPathway" id="UPA00276">
    <property type="reaction ID" value="UER00406"/>
</dbReference>
<dbReference type="VEuPathDB" id="FungiDB:T551_01095"/>
<dbReference type="GO" id="GO:0009398">
    <property type="term" value="P:FMN biosynthetic process"/>
    <property type="evidence" value="ECO:0007669"/>
    <property type="project" value="UniProtKB-UniPathway"/>
</dbReference>
<evidence type="ECO:0000313" key="13">
    <source>
        <dbReference type="EMBL" id="KTW31834.1"/>
    </source>
</evidence>
<sequence>MQKNTGNLQESDTGPENPFPIYLNKRVIKGYGRGTKELQIPTGIIQRNINNKIKTIGANISEENIPELFSCIESGIYYGWGRVAIEDEEDNNVYAMVMSIGWNPYYNNTTRSVEVHFIHKFKNNFYGEEIRLIIMGFIRPERNYISKGIIVFKYYIFSKKQELLIEDIQNDIKIAQGYLERETYSIYKEDEFLKK</sequence>
<reference evidence="14" key="1">
    <citation type="journal article" date="2016" name="Nat. Commun.">
        <title>Genome analysis of three Pneumocystis species reveals adaptation mechanisms to life exclusively in mammalian hosts.</title>
        <authorList>
            <person name="Ma L."/>
            <person name="Chen Z."/>
            <person name="Huang D.W."/>
            <person name="Kutty G."/>
            <person name="Ishihara M."/>
            <person name="Wang H."/>
            <person name="Abouelleil A."/>
            <person name="Bishop L."/>
            <person name="Davey E."/>
            <person name="Deng R."/>
            <person name="Deng X."/>
            <person name="Fan L."/>
            <person name="Fantoni G."/>
            <person name="Fitzgerald M."/>
            <person name="Gogineni E."/>
            <person name="Goldberg J.M."/>
            <person name="Handley G."/>
            <person name="Hu X."/>
            <person name="Huber C."/>
            <person name="Jiao X."/>
            <person name="Jones K."/>
            <person name="Levin J.Z."/>
            <person name="Liu Y."/>
            <person name="Macdonald P."/>
            <person name="Melnikov A."/>
            <person name="Raley C."/>
            <person name="Sassi M."/>
            <person name="Sherman B.T."/>
            <person name="Song X."/>
            <person name="Sykes S."/>
            <person name="Tran B."/>
            <person name="Walsh L."/>
            <person name="Xia Y."/>
            <person name="Yang J."/>
            <person name="Young S."/>
            <person name="Zeng Q."/>
            <person name="Zheng X."/>
            <person name="Stephens R."/>
            <person name="Nusbaum C."/>
            <person name="Birren B.W."/>
            <person name="Azadi P."/>
            <person name="Lempicki R.A."/>
            <person name="Cuomo C.A."/>
            <person name="Kovacs J.A."/>
        </authorList>
    </citation>
    <scope>NUCLEOTIDE SEQUENCE [LARGE SCALE GENOMIC DNA]</scope>
    <source>
        <strain evidence="14">RU7</strain>
    </source>
</reference>
<evidence type="ECO:0000256" key="2">
    <source>
        <dbReference type="ARBA" id="ARBA00005201"/>
    </source>
</evidence>
<evidence type="ECO:0000259" key="12">
    <source>
        <dbReference type="SMART" id="SM00904"/>
    </source>
</evidence>
<dbReference type="InterPro" id="IPR015865">
    <property type="entry name" value="Riboflavin_kinase_bac/euk"/>
</dbReference>
<keyword evidence="8" id="KW-0808">Transferase</keyword>
<evidence type="ECO:0000256" key="9">
    <source>
        <dbReference type="ARBA" id="ARBA00022741"/>
    </source>
</evidence>
<keyword evidence="10" id="KW-0067">ATP-binding</keyword>
<dbReference type="PANTHER" id="PTHR22749">
    <property type="entry name" value="RIBOFLAVIN KINASE/FMN ADENYLYLTRANSFERASE"/>
    <property type="match status" value="1"/>
</dbReference>
<name>A0A0W4ZTY8_PNEJ7</name>
<organism evidence="13 14">
    <name type="scientific">Pneumocystis jirovecii (strain RU7)</name>
    <name type="common">Human pneumocystis pneumonia agent</name>
    <dbReference type="NCBI Taxonomy" id="1408657"/>
    <lineage>
        <taxon>Eukaryota</taxon>
        <taxon>Fungi</taxon>
        <taxon>Dikarya</taxon>
        <taxon>Ascomycota</taxon>
        <taxon>Taphrinomycotina</taxon>
        <taxon>Pneumocystomycetes</taxon>
        <taxon>Pneumocystaceae</taxon>
        <taxon>Pneumocystis</taxon>
    </lineage>
</organism>
<dbReference type="STRING" id="1408657.A0A0W4ZTY8"/>
<dbReference type="RefSeq" id="XP_018230526.1">
    <property type="nucleotide sequence ID" value="XM_018373358.1"/>
</dbReference>
<evidence type="ECO:0000256" key="11">
    <source>
        <dbReference type="ARBA" id="ARBA00029960"/>
    </source>
</evidence>
<comment type="function">
    <text evidence="1">Catalyzes the phosphorylation of riboflavin (vitamin B2) to form flavin mononucleotide (FMN) coenzyme.</text>
</comment>
<evidence type="ECO:0000256" key="7">
    <source>
        <dbReference type="ARBA" id="ARBA00022643"/>
    </source>
</evidence>
<evidence type="ECO:0000256" key="8">
    <source>
        <dbReference type="ARBA" id="ARBA00022679"/>
    </source>
</evidence>
<dbReference type="GO" id="GO:0008531">
    <property type="term" value="F:riboflavin kinase activity"/>
    <property type="evidence" value="ECO:0007669"/>
    <property type="project" value="UniProtKB-EC"/>
</dbReference>
<dbReference type="InterPro" id="IPR023468">
    <property type="entry name" value="Riboflavin_kinase"/>
</dbReference>
<comment type="similarity">
    <text evidence="3">Belongs to the flavokinase family.</text>
</comment>
<evidence type="ECO:0000256" key="3">
    <source>
        <dbReference type="ARBA" id="ARBA00010108"/>
    </source>
</evidence>
<dbReference type="EMBL" id="LFWA01000004">
    <property type="protein sequence ID" value="KTW31834.1"/>
    <property type="molecule type" value="Genomic_DNA"/>
</dbReference>
<evidence type="ECO:0000256" key="1">
    <source>
        <dbReference type="ARBA" id="ARBA00003572"/>
    </source>
</evidence>
<dbReference type="Proteomes" id="UP000053447">
    <property type="component" value="Unassembled WGS sequence"/>
</dbReference>
<dbReference type="OrthoDB" id="276388at2759"/>
<keyword evidence="6" id="KW-0285">Flavoprotein</keyword>
<evidence type="ECO:0000256" key="6">
    <source>
        <dbReference type="ARBA" id="ARBA00022630"/>
    </source>
</evidence>
<keyword evidence="9" id="KW-0547">Nucleotide-binding</keyword>
<gene>
    <name evidence="13" type="ORF">T551_01095</name>
</gene>
<dbReference type="AlphaFoldDB" id="A0A0W4ZTY8"/>
<dbReference type="Pfam" id="PF01687">
    <property type="entry name" value="Flavokinase"/>
    <property type="match status" value="1"/>
</dbReference>
<dbReference type="GeneID" id="28939613"/>
<dbReference type="GO" id="GO:0005739">
    <property type="term" value="C:mitochondrion"/>
    <property type="evidence" value="ECO:0007669"/>
    <property type="project" value="TreeGrafter"/>
</dbReference>
<accession>A0A0W4ZTY8</accession>
<protein>
    <recommendedName>
        <fullName evidence="5">Riboflavin kinase</fullName>
        <ecNumber evidence="4">2.7.1.26</ecNumber>
    </recommendedName>
    <alternativeName>
        <fullName evidence="11">Flavin mononucleotide kinase 1</fullName>
    </alternativeName>
</protein>
<dbReference type="Gene3D" id="2.40.30.30">
    <property type="entry name" value="Riboflavin kinase-like"/>
    <property type="match status" value="1"/>
</dbReference>